<dbReference type="InterPro" id="IPR048466">
    <property type="entry name" value="DNA_pol3_delta-like_C"/>
</dbReference>
<dbReference type="InterPro" id="IPR008921">
    <property type="entry name" value="DNA_pol3_clamp-load_cplx_C"/>
</dbReference>
<dbReference type="GO" id="GO:0003677">
    <property type="term" value="F:DNA binding"/>
    <property type="evidence" value="ECO:0007669"/>
    <property type="project" value="InterPro"/>
</dbReference>
<dbReference type="EC" id="2.7.7.7" evidence="1"/>
<dbReference type="NCBIfam" id="TIGR01128">
    <property type="entry name" value="holA"/>
    <property type="match status" value="1"/>
</dbReference>
<dbReference type="InterPro" id="IPR005790">
    <property type="entry name" value="DNA_polIII_delta"/>
</dbReference>
<keyword evidence="3" id="KW-0548">Nucleotidyltransferase</keyword>
<name>X1EY52_9ZZZZ</name>
<dbReference type="GO" id="GO:0009360">
    <property type="term" value="C:DNA polymerase III complex"/>
    <property type="evidence" value="ECO:0007669"/>
    <property type="project" value="TreeGrafter"/>
</dbReference>
<feature type="non-terminal residue" evidence="9">
    <location>
        <position position="1"/>
    </location>
</feature>
<dbReference type="GO" id="GO:0006261">
    <property type="term" value="P:DNA-templated DNA replication"/>
    <property type="evidence" value="ECO:0007669"/>
    <property type="project" value="TreeGrafter"/>
</dbReference>
<dbReference type="Gene3D" id="1.20.272.10">
    <property type="match status" value="1"/>
</dbReference>
<dbReference type="EMBL" id="BARU01009537">
    <property type="protein sequence ID" value="GAH38346.1"/>
    <property type="molecule type" value="Genomic_DNA"/>
</dbReference>
<evidence type="ECO:0000256" key="4">
    <source>
        <dbReference type="ARBA" id="ARBA00022705"/>
    </source>
</evidence>
<keyword evidence="2" id="KW-0808">Transferase</keyword>
<reference evidence="9" key="1">
    <citation type="journal article" date="2014" name="Front. Microbiol.">
        <title>High frequency of phylogenetically diverse reductive dehalogenase-homologous genes in deep subseafloor sedimentary metagenomes.</title>
        <authorList>
            <person name="Kawai M."/>
            <person name="Futagami T."/>
            <person name="Toyoda A."/>
            <person name="Takaki Y."/>
            <person name="Nishi S."/>
            <person name="Hori S."/>
            <person name="Arai W."/>
            <person name="Tsubouchi T."/>
            <person name="Morono Y."/>
            <person name="Uchiyama I."/>
            <person name="Ito T."/>
            <person name="Fujiyama A."/>
            <person name="Inagaki F."/>
            <person name="Takami H."/>
        </authorList>
    </citation>
    <scope>NUCLEOTIDE SEQUENCE</scope>
    <source>
        <strain evidence="9">Expedition CK06-06</strain>
    </source>
</reference>
<evidence type="ECO:0000256" key="3">
    <source>
        <dbReference type="ARBA" id="ARBA00022695"/>
    </source>
</evidence>
<evidence type="ECO:0000256" key="5">
    <source>
        <dbReference type="ARBA" id="ARBA00022932"/>
    </source>
</evidence>
<accession>X1EY52</accession>
<evidence type="ECO:0000256" key="6">
    <source>
        <dbReference type="ARBA" id="ARBA00034754"/>
    </source>
</evidence>
<evidence type="ECO:0000256" key="7">
    <source>
        <dbReference type="ARBA" id="ARBA00049244"/>
    </source>
</evidence>
<dbReference type="PANTHER" id="PTHR34388">
    <property type="entry name" value="DNA POLYMERASE III SUBUNIT DELTA"/>
    <property type="match status" value="1"/>
</dbReference>
<evidence type="ECO:0000259" key="8">
    <source>
        <dbReference type="Pfam" id="PF21694"/>
    </source>
</evidence>
<dbReference type="PANTHER" id="PTHR34388:SF1">
    <property type="entry name" value="DNA POLYMERASE III SUBUNIT DELTA"/>
    <property type="match status" value="1"/>
</dbReference>
<evidence type="ECO:0000256" key="2">
    <source>
        <dbReference type="ARBA" id="ARBA00022679"/>
    </source>
</evidence>
<evidence type="ECO:0000313" key="9">
    <source>
        <dbReference type="EMBL" id="GAH38346.1"/>
    </source>
</evidence>
<evidence type="ECO:0000256" key="1">
    <source>
        <dbReference type="ARBA" id="ARBA00012417"/>
    </source>
</evidence>
<proteinExistence type="inferred from homology"/>
<protein>
    <recommendedName>
        <fullName evidence="1">DNA-directed DNA polymerase</fullName>
        <ecNumber evidence="1">2.7.7.7</ecNumber>
    </recommendedName>
</protein>
<keyword evidence="5" id="KW-0239">DNA-directed DNA polymerase</keyword>
<gene>
    <name evidence="9" type="ORF">S03H2_18386</name>
</gene>
<comment type="caution">
    <text evidence="9">The sequence shown here is derived from an EMBL/GenBank/DDBJ whole genome shotgun (WGS) entry which is preliminary data.</text>
</comment>
<feature type="domain" description="DNA polymerase III delta subunit-like C-terminal" evidence="8">
    <location>
        <begin position="15"/>
        <end position="134"/>
    </location>
</feature>
<keyword evidence="4" id="KW-0235">DNA replication</keyword>
<dbReference type="Pfam" id="PF21694">
    <property type="entry name" value="DNA_pol3_delta_C"/>
    <property type="match status" value="1"/>
</dbReference>
<dbReference type="GO" id="GO:0003887">
    <property type="term" value="F:DNA-directed DNA polymerase activity"/>
    <property type="evidence" value="ECO:0007669"/>
    <property type="project" value="UniProtKB-KW"/>
</dbReference>
<dbReference type="AlphaFoldDB" id="X1EY52"/>
<sequence>EVEDVKRVVSYAHQANVFAMVDAILEFKAGIAEQSLHQLLEGGAAPAYLLVMLLRQLRMIVRVKELRGQGKPEVEIQNKLGLTSEFALRKTLEQASRYSWERLKEVYHKLLETDLSIKTGKYGGELALNILIAELCQRRKI</sequence>
<dbReference type="SUPFAM" id="SSF48019">
    <property type="entry name" value="post-AAA+ oligomerization domain-like"/>
    <property type="match status" value="1"/>
</dbReference>
<comment type="catalytic activity">
    <reaction evidence="7">
        <text>DNA(n) + a 2'-deoxyribonucleoside 5'-triphosphate = DNA(n+1) + diphosphate</text>
        <dbReference type="Rhea" id="RHEA:22508"/>
        <dbReference type="Rhea" id="RHEA-COMP:17339"/>
        <dbReference type="Rhea" id="RHEA-COMP:17340"/>
        <dbReference type="ChEBI" id="CHEBI:33019"/>
        <dbReference type="ChEBI" id="CHEBI:61560"/>
        <dbReference type="ChEBI" id="CHEBI:173112"/>
        <dbReference type="EC" id="2.7.7.7"/>
    </reaction>
</comment>
<organism evidence="9">
    <name type="scientific">marine sediment metagenome</name>
    <dbReference type="NCBI Taxonomy" id="412755"/>
    <lineage>
        <taxon>unclassified sequences</taxon>
        <taxon>metagenomes</taxon>
        <taxon>ecological metagenomes</taxon>
    </lineage>
</organism>
<comment type="similarity">
    <text evidence="6">Belongs to the DNA polymerase HolA subunit family.</text>
</comment>